<feature type="compositionally biased region" description="Polar residues" evidence="5">
    <location>
        <begin position="675"/>
        <end position="699"/>
    </location>
</feature>
<dbReference type="Proteomes" id="UP001152795">
    <property type="component" value="Unassembled WGS sequence"/>
</dbReference>
<feature type="compositionally biased region" description="Basic and acidic residues" evidence="5">
    <location>
        <begin position="791"/>
        <end position="800"/>
    </location>
</feature>
<dbReference type="GO" id="GO:0030117">
    <property type="term" value="C:membrane coat"/>
    <property type="evidence" value="ECO:0007669"/>
    <property type="project" value="InterPro"/>
</dbReference>
<keyword evidence="2" id="KW-0813">Transport</keyword>
<evidence type="ECO:0000313" key="7">
    <source>
        <dbReference type="Proteomes" id="UP001152795"/>
    </source>
</evidence>
<keyword evidence="4" id="KW-0472">Membrane</keyword>
<dbReference type="GO" id="GO:0006886">
    <property type="term" value="P:intracellular protein transport"/>
    <property type="evidence" value="ECO:0007669"/>
    <property type="project" value="InterPro"/>
</dbReference>
<dbReference type="InterPro" id="IPR028269">
    <property type="entry name" value="AP4E1_C"/>
</dbReference>
<dbReference type="GO" id="GO:0016192">
    <property type="term" value="P:vesicle-mediated transport"/>
    <property type="evidence" value="ECO:0007669"/>
    <property type="project" value="InterPro"/>
</dbReference>
<comment type="caution">
    <text evidence="6">The sequence shown here is derived from an EMBL/GenBank/DDBJ whole genome shotgun (WGS) entry which is preliminary data.</text>
</comment>
<keyword evidence="3" id="KW-0653">Protein transport</keyword>
<dbReference type="InterPro" id="IPR002553">
    <property type="entry name" value="Clathrin/coatomer_adapt-like_N"/>
</dbReference>
<dbReference type="InterPro" id="IPR011989">
    <property type="entry name" value="ARM-like"/>
</dbReference>
<protein>
    <submittedName>
        <fullName evidence="6">AP-4 complex subunit epsilon-1</fullName>
    </submittedName>
</protein>
<dbReference type="SUPFAM" id="SSF48371">
    <property type="entry name" value="ARM repeat"/>
    <property type="match status" value="1"/>
</dbReference>
<evidence type="ECO:0000313" key="6">
    <source>
        <dbReference type="EMBL" id="CAB3994463.1"/>
    </source>
</evidence>
<feature type="compositionally biased region" description="Polar residues" evidence="5">
    <location>
        <begin position="801"/>
        <end position="812"/>
    </location>
</feature>
<accession>A0A7D9HWG0</accession>
<dbReference type="Pfam" id="PF14807">
    <property type="entry name" value="AP4E_app_platf"/>
    <property type="match status" value="1"/>
</dbReference>
<dbReference type="GO" id="GO:0012505">
    <property type="term" value="C:endomembrane system"/>
    <property type="evidence" value="ECO:0007669"/>
    <property type="project" value="UniProtKB-SubCell"/>
</dbReference>
<name>A0A7D9HWG0_PARCT</name>
<dbReference type="OrthoDB" id="5959696at2759"/>
<evidence type="ECO:0000256" key="1">
    <source>
        <dbReference type="ARBA" id="ARBA00004308"/>
    </source>
</evidence>
<dbReference type="EMBL" id="CACRXK020002470">
    <property type="protein sequence ID" value="CAB3994463.1"/>
    <property type="molecule type" value="Genomic_DNA"/>
</dbReference>
<evidence type="ECO:0000256" key="5">
    <source>
        <dbReference type="SAM" id="MobiDB-lite"/>
    </source>
</evidence>
<proteinExistence type="predicted"/>
<reference evidence="6" key="1">
    <citation type="submission" date="2020-04" db="EMBL/GenBank/DDBJ databases">
        <authorList>
            <person name="Alioto T."/>
            <person name="Alioto T."/>
            <person name="Gomez Garrido J."/>
        </authorList>
    </citation>
    <scope>NUCLEOTIDE SEQUENCE</scope>
    <source>
        <strain evidence="6">A484AB</strain>
    </source>
</reference>
<organism evidence="6 7">
    <name type="scientific">Paramuricea clavata</name>
    <name type="common">Red gorgonian</name>
    <name type="synonym">Violescent sea-whip</name>
    <dbReference type="NCBI Taxonomy" id="317549"/>
    <lineage>
        <taxon>Eukaryota</taxon>
        <taxon>Metazoa</taxon>
        <taxon>Cnidaria</taxon>
        <taxon>Anthozoa</taxon>
        <taxon>Octocorallia</taxon>
        <taxon>Malacalcyonacea</taxon>
        <taxon>Plexauridae</taxon>
        <taxon>Paramuricea</taxon>
    </lineage>
</organism>
<dbReference type="InterPro" id="IPR016024">
    <property type="entry name" value="ARM-type_fold"/>
</dbReference>
<dbReference type="Pfam" id="PF01602">
    <property type="entry name" value="Adaptin_N"/>
    <property type="match status" value="1"/>
</dbReference>
<feature type="compositionally biased region" description="Polar residues" evidence="5">
    <location>
        <begin position="768"/>
        <end position="777"/>
    </location>
</feature>
<dbReference type="SMART" id="SM01356">
    <property type="entry name" value="AP4E_app_platf"/>
    <property type="match status" value="1"/>
</dbReference>
<sequence>MGEFSIGLPEIGHHLGFVVVHGQRSKGFQALLHGIAAAKTKHEEDKIVRKELVSLKDHLRSSKLTAKQIRELLIRLIYCEMLGHDASFGYINAIKYAEQSALLDKKTGYLAASIFLSRNHNLVCLLINTIQKDLKSTNVVAKSTVLNVICNLVDAEKIPPLLPFIVAALKDKRVEIRKKALITLKHAHQLSEDLITNIDEELRSAISDRDPIVVSAALQFFHTLIKKNLSKYRGYLKVFLQVLTQVVEGKLSEYNFHGVQAPWIQIKLLKILALLGQQNKSCSESMSATLLNMMKSLPTDCNIGCAVMFECIRTTTTIYPLKTLLDLAAKKTTLFLTSNSTDLKCLGITAMTWLVEVNTSYAGDEKLQQVIIKCLDDDDKTIGKKILELLYKITNSENICVICKRLLDYIRSTTEQSIRNDVAKNLAQLANQYAPNITWYVDTINDVIQAADSPVQPDVMHSLIKVVAAGESDDQRIIATQYLELIKKATLPDSLIQIACWVLGEYGILIQGGSSLDIVSSQLIALLDRKFEDTTTHGWIMTAIAKLTRHIGVYSPEANRIMDRYRTGFPAELRQRCHEINVLASDISLMKNALPSASSEEDIKVCSSLSFLDNFVAKALRAGALTYQQNFSNNQETSETKKAPHELRFEPYEDPFSRQLGLAKETLEQLKETPSHVSPENTTTSYLEGNVVQSPTRNEPASLPTARTVWGPSGYTGNKIRKASEGPDKVVQSSSGHSSSGDLPVERPSQKCKETTGRFQETKENERSPPSNSNVDESPNIALFAGIKPKSKTDTSKKIETNTTYDSQTEDTSPSEDLFYSGTGVSLEQRFVKKLDLSEQNVEPEVDADEGRQSRAPDLEREFMATNQTKNTSSHNTDLLLDSIGNDNFQECLQPLPVVYLGLLKTTSHIERKGQIPNEDIVVAPLLDTDKKISRSEDSVRQGSILDDDIEIGGLSEAGNFLKQDSACGEDSPKKDGDYKELCIDSNLRLVTCSVHNQSELIMLLKLTNHNQSRATIEGISLKIEPPSNLIADPSRTEFTVEKLSFLETMTEEVSMKYQYPATRMSFKGTLRYSVSKNSKVLNFEQEVPARHLFRPLTMSTEQFGEKWTSTSCDVRKHVAMTSRRSCEEVVNSVAKYIRFEAVDIKGSEAILAGSILGNDVCLLHVNVANTDVELWIKSSGKKLSEMVMKECLSACDRLN</sequence>
<gene>
    <name evidence="6" type="ORF">PACLA_8A072518</name>
</gene>
<keyword evidence="7" id="KW-1185">Reference proteome</keyword>
<comment type="subcellular location">
    <subcellularLocation>
        <location evidence="1">Endomembrane system</location>
    </subcellularLocation>
</comment>
<dbReference type="AlphaFoldDB" id="A0A7D9HWG0"/>
<feature type="region of interest" description="Disordered" evidence="5">
    <location>
        <begin position="670"/>
        <end position="816"/>
    </location>
</feature>
<dbReference type="PANTHER" id="PTHR22780">
    <property type="entry name" value="ADAPTIN, ALPHA/GAMMA/EPSILON"/>
    <property type="match status" value="1"/>
</dbReference>
<dbReference type="Gene3D" id="1.25.10.10">
    <property type="entry name" value="Leucine-rich Repeat Variant"/>
    <property type="match status" value="1"/>
</dbReference>
<feature type="compositionally biased region" description="Basic and acidic residues" evidence="5">
    <location>
        <begin position="744"/>
        <end position="767"/>
    </location>
</feature>
<dbReference type="InterPro" id="IPR050840">
    <property type="entry name" value="Adaptor_Complx_Large_Subunit"/>
</dbReference>
<evidence type="ECO:0000256" key="4">
    <source>
        <dbReference type="ARBA" id="ARBA00023136"/>
    </source>
</evidence>
<evidence type="ECO:0000256" key="2">
    <source>
        <dbReference type="ARBA" id="ARBA00022448"/>
    </source>
</evidence>
<evidence type="ECO:0000256" key="3">
    <source>
        <dbReference type="ARBA" id="ARBA00022927"/>
    </source>
</evidence>